<dbReference type="NCBIfam" id="NF033542">
    <property type="entry name" value="transpos_IS110"/>
    <property type="match status" value="1"/>
</dbReference>
<evidence type="ECO:0000259" key="2">
    <source>
        <dbReference type="Pfam" id="PF02371"/>
    </source>
</evidence>
<evidence type="ECO:0000259" key="1">
    <source>
        <dbReference type="Pfam" id="PF01548"/>
    </source>
</evidence>
<dbReference type="RefSeq" id="WP_379100311.1">
    <property type="nucleotide sequence ID" value="NZ_JBHUGZ010000012.1"/>
</dbReference>
<sequence>MSSNTIDLENVITIAIELSRSEWLVASRLPGVEKPRFLKIDAGDTAALLSHFSSLQARVFSRSGAAPAVCCCFEAGRDGFWLHRLLTAHGITNHVLEPTSILVNRRARRAKTDRLDAEGMLRVLAAYLQGDRQVCSTVRVPTPDEEHAKRIHREREHLVQERLRIENRIQALLFTQGIHKRPSLRTWERDLAAVRTGDGRELAHHLRAELDRLRRRLVITLELIREVEAERDEVANANPKDQACGKIASLCLIRGVGANFAAVLTREVFYRSFDNRRQLASYVGITPMPYQSGGMDRDRRISRAGNPRARTTMIQLAWLWLRYQPGSDLAKWFRDRVGTLTGRTRRIAIVAMARKLLIALWRYAEDGVVPAGADIRTEEPAAA</sequence>
<protein>
    <submittedName>
        <fullName evidence="3">IS110 family transposase</fullName>
    </submittedName>
</protein>
<evidence type="ECO:0000313" key="3">
    <source>
        <dbReference type="EMBL" id="MFD1984536.1"/>
    </source>
</evidence>
<dbReference type="Pfam" id="PF01548">
    <property type="entry name" value="DEDD_Tnp_IS110"/>
    <property type="match status" value="1"/>
</dbReference>
<feature type="domain" description="Transposase IS116/IS110/IS902 C-terminal" evidence="2">
    <location>
        <begin position="251"/>
        <end position="325"/>
    </location>
</feature>
<gene>
    <name evidence="3" type="ORF">ACFSOZ_18310</name>
</gene>
<keyword evidence="4" id="KW-1185">Reference proteome</keyword>
<feature type="domain" description="Transposase IS110-like N-terminal" evidence="1">
    <location>
        <begin position="75"/>
        <end position="173"/>
    </location>
</feature>
<dbReference type="InterPro" id="IPR003346">
    <property type="entry name" value="Transposase_20"/>
</dbReference>
<dbReference type="Proteomes" id="UP001597405">
    <property type="component" value="Unassembled WGS sequence"/>
</dbReference>
<organism evidence="3 4">
    <name type="scientific">Mesorhizobium newzealandense</name>
    <dbReference type="NCBI Taxonomy" id="1300302"/>
    <lineage>
        <taxon>Bacteria</taxon>
        <taxon>Pseudomonadati</taxon>
        <taxon>Pseudomonadota</taxon>
        <taxon>Alphaproteobacteria</taxon>
        <taxon>Hyphomicrobiales</taxon>
        <taxon>Phyllobacteriaceae</taxon>
        <taxon>Mesorhizobium</taxon>
    </lineage>
</organism>
<dbReference type="PANTHER" id="PTHR33055:SF3">
    <property type="entry name" value="PUTATIVE TRANSPOSASE FOR IS117-RELATED"/>
    <property type="match status" value="1"/>
</dbReference>
<proteinExistence type="predicted"/>
<dbReference type="InterPro" id="IPR047650">
    <property type="entry name" value="Transpos_IS110"/>
</dbReference>
<dbReference type="InterPro" id="IPR002525">
    <property type="entry name" value="Transp_IS110-like_N"/>
</dbReference>
<accession>A0ABW4UEC2</accession>
<comment type="caution">
    <text evidence="3">The sequence shown here is derived from an EMBL/GenBank/DDBJ whole genome shotgun (WGS) entry which is preliminary data.</text>
</comment>
<dbReference type="PANTHER" id="PTHR33055">
    <property type="entry name" value="TRANSPOSASE FOR INSERTION SEQUENCE ELEMENT IS1111A"/>
    <property type="match status" value="1"/>
</dbReference>
<dbReference type="Pfam" id="PF02371">
    <property type="entry name" value="Transposase_20"/>
    <property type="match status" value="1"/>
</dbReference>
<dbReference type="EMBL" id="JBHUGZ010000012">
    <property type="protein sequence ID" value="MFD1984536.1"/>
    <property type="molecule type" value="Genomic_DNA"/>
</dbReference>
<evidence type="ECO:0000313" key="4">
    <source>
        <dbReference type="Proteomes" id="UP001597405"/>
    </source>
</evidence>
<reference evidence="4" key="1">
    <citation type="journal article" date="2019" name="Int. J. Syst. Evol. Microbiol.">
        <title>The Global Catalogue of Microorganisms (GCM) 10K type strain sequencing project: providing services to taxonomists for standard genome sequencing and annotation.</title>
        <authorList>
            <consortium name="The Broad Institute Genomics Platform"/>
            <consortium name="The Broad Institute Genome Sequencing Center for Infectious Disease"/>
            <person name="Wu L."/>
            <person name="Ma J."/>
        </authorList>
    </citation>
    <scope>NUCLEOTIDE SEQUENCE [LARGE SCALE GENOMIC DNA]</scope>
    <source>
        <strain evidence="4">CGMCC 1.16225</strain>
    </source>
</reference>
<name>A0ABW4UEC2_9HYPH</name>